<evidence type="ECO:0000313" key="5">
    <source>
        <dbReference type="Proteomes" id="UP000811246"/>
    </source>
</evidence>
<evidence type="ECO:0008006" key="6">
    <source>
        <dbReference type="Google" id="ProtNLM"/>
    </source>
</evidence>
<proteinExistence type="predicted"/>
<dbReference type="InterPro" id="IPR044839">
    <property type="entry name" value="NDR1-like"/>
</dbReference>
<accession>A0A922FVJ2</accession>
<keyword evidence="3" id="KW-1133">Transmembrane helix</keyword>
<reference evidence="4" key="1">
    <citation type="submission" date="2021-01" db="EMBL/GenBank/DDBJ databases">
        <authorList>
            <person name="Lovell J.T."/>
            <person name="Bentley N."/>
            <person name="Bhattarai G."/>
            <person name="Jenkins J.W."/>
            <person name="Sreedasyam A."/>
            <person name="Alarcon Y."/>
            <person name="Bock C."/>
            <person name="Boston L."/>
            <person name="Carlson J."/>
            <person name="Cervantes K."/>
            <person name="Clermont K."/>
            <person name="Krom N."/>
            <person name="Kubenka K."/>
            <person name="Mamidi S."/>
            <person name="Mattison C."/>
            <person name="Monteros M."/>
            <person name="Pisani C."/>
            <person name="Plott C."/>
            <person name="Rajasekar S."/>
            <person name="Rhein H.S."/>
            <person name="Rohla C."/>
            <person name="Song M."/>
            <person name="Hilaire R.S."/>
            <person name="Shu S."/>
            <person name="Wells L."/>
            <person name="Wang X."/>
            <person name="Webber J."/>
            <person name="Heerema R.J."/>
            <person name="Klein P."/>
            <person name="Conner P."/>
            <person name="Grauke L."/>
            <person name="Grimwood J."/>
            <person name="Schmutz J."/>
            <person name="Randall J.J."/>
        </authorList>
    </citation>
    <scope>NUCLEOTIDE SEQUENCE</scope>
    <source>
        <tissue evidence="4">Leaf</tissue>
    </source>
</reference>
<evidence type="ECO:0000256" key="3">
    <source>
        <dbReference type="SAM" id="Phobius"/>
    </source>
</evidence>
<keyword evidence="2 3" id="KW-0472">Membrane</keyword>
<dbReference type="GO" id="GO:0005886">
    <property type="term" value="C:plasma membrane"/>
    <property type="evidence" value="ECO:0007669"/>
    <property type="project" value="TreeGrafter"/>
</dbReference>
<feature type="transmembrane region" description="Helical" evidence="3">
    <location>
        <begin position="27"/>
        <end position="51"/>
    </location>
</feature>
<sequence>MDAPRQNSNCFCCQELWHECSFKRCCCFLLIFIMFIVVAVGMATLIVIFLLKPEKPVFSFQSIRMDCPSRLSVYHEGLPIGAIRVPGFFQPAHSNNVSVRTRVLFHCVNLSQIVAGKDIIEMNILGDVRAQLWVFHMTLLRMKVALDCDIDIDYKELALKDEVEAKRVVQNHHFASFPTNSKFIFRKCALALYA</sequence>
<dbReference type="Proteomes" id="UP000811246">
    <property type="component" value="Chromosome 2"/>
</dbReference>
<comment type="subcellular location">
    <subcellularLocation>
        <location evidence="1">Membrane</location>
    </subcellularLocation>
</comment>
<evidence type="ECO:0000256" key="1">
    <source>
        <dbReference type="ARBA" id="ARBA00004370"/>
    </source>
</evidence>
<comment type="caution">
    <text evidence="4">The sequence shown here is derived from an EMBL/GenBank/DDBJ whole genome shotgun (WGS) entry which is preliminary data.</text>
</comment>
<evidence type="ECO:0000313" key="4">
    <source>
        <dbReference type="EMBL" id="KAG6727472.1"/>
    </source>
</evidence>
<gene>
    <name evidence="4" type="ORF">I3842_02G129500</name>
</gene>
<dbReference type="PANTHER" id="PTHR31234:SF54">
    <property type="entry name" value="LATE EMBRYOGENESIS ABUNDANT PROTEIN LEA-2 SUBGROUP DOMAIN-CONTAINING PROTEIN"/>
    <property type="match status" value="1"/>
</dbReference>
<dbReference type="PANTHER" id="PTHR31234">
    <property type="entry name" value="LATE EMBRYOGENESIS ABUNDANT (LEA) HYDROXYPROLINE-RICH GLYCOPROTEIN FAMILY"/>
    <property type="match status" value="1"/>
</dbReference>
<keyword evidence="3" id="KW-0812">Transmembrane</keyword>
<dbReference type="GO" id="GO:0098542">
    <property type="term" value="P:defense response to other organism"/>
    <property type="evidence" value="ECO:0007669"/>
    <property type="project" value="InterPro"/>
</dbReference>
<organism evidence="4 5">
    <name type="scientific">Carya illinoinensis</name>
    <name type="common">Pecan</name>
    <dbReference type="NCBI Taxonomy" id="32201"/>
    <lineage>
        <taxon>Eukaryota</taxon>
        <taxon>Viridiplantae</taxon>
        <taxon>Streptophyta</taxon>
        <taxon>Embryophyta</taxon>
        <taxon>Tracheophyta</taxon>
        <taxon>Spermatophyta</taxon>
        <taxon>Magnoliopsida</taxon>
        <taxon>eudicotyledons</taxon>
        <taxon>Gunneridae</taxon>
        <taxon>Pentapetalae</taxon>
        <taxon>rosids</taxon>
        <taxon>fabids</taxon>
        <taxon>Fagales</taxon>
        <taxon>Juglandaceae</taxon>
        <taxon>Carya</taxon>
    </lineage>
</organism>
<evidence type="ECO:0000256" key="2">
    <source>
        <dbReference type="ARBA" id="ARBA00023136"/>
    </source>
</evidence>
<name>A0A922FVJ2_CARIL</name>
<dbReference type="EMBL" id="CM031826">
    <property type="protein sequence ID" value="KAG6727472.1"/>
    <property type="molecule type" value="Genomic_DNA"/>
</dbReference>
<dbReference type="AlphaFoldDB" id="A0A922FVJ2"/>
<protein>
    <recommendedName>
        <fullName evidence="6">Late embryogenesis abundant protein LEA-2 subgroup domain-containing protein</fullName>
    </recommendedName>
</protein>